<comment type="caution">
    <text evidence="1">The sequence shown here is derived from an EMBL/GenBank/DDBJ whole genome shotgun (WGS) entry which is preliminary data.</text>
</comment>
<sequence>MQEYDDLAIFSIVSAKLKNPQLHGLNNYLDAYMAHKIESTIKDEWYAVLGIKDHGVGACEIKKRYKGLAVMIHPDKCSSVAAE</sequence>
<proteinExistence type="predicted"/>
<protein>
    <submittedName>
        <fullName evidence="1">Uncharacterized protein</fullName>
    </submittedName>
</protein>
<organism evidence="1 2">
    <name type="scientific">Pistacia integerrima</name>
    <dbReference type="NCBI Taxonomy" id="434235"/>
    <lineage>
        <taxon>Eukaryota</taxon>
        <taxon>Viridiplantae</taxon>
        <taxon>Streptophyta</taxon>
        <taxon>Embryophyta</taxon>
        <taxon>Tracheophyta</taxon>
        <taxon>Spermatophyta</taxon>
        <taxon>Magnoliopsida</taxon>
        <taxon>eudicotyledons</taxon>
        <taxon>Gunneridae</taxon>
        <taxon>Pentapetalae</taxon>
        <taxon>rosids</taxon>
        <taxon>malvids</taxon>
        <taxon>Sapindales</taxon>
        <taxon>Anacardiaceae</taxon>
        <taxon>Pistacia</taxon>
    </lineage>
</organism>
<evidence type="ECO:0000313" key="1">
    <source>
        <dbReference type="EMBL" id="KAJ0008241.1"/>
    </source>
</evidence>
<keyword evidence="2" id="KW-1185">Reference proteome</keyword>
<accession>A0ACC0X3E6</accession>
<evidence type="ECO:0000313" key="2">
    <source>
        <dbReference type="Proteomes" id="UP001163603"/>
    </source>
</evidence>
<dbReference type="Proteomes" id="UP001163603">
    <property type="component" value="Chromosome 15"/>
</dbReference>
<gene>
    <name evidence="1" type="ORF">Pint_30278</name>
</gene>
<name>A0ACC0X3E6_9ROSI</name>
<dbReference type="EMBL" id="CM047750">
    <property type="protein sequence ID" value="KAJ0008241.1"/>
    <property type="molecule type" value="Genomic_DNA"/>
</dbReference>
<reference evidence="2" key="1">
    <citation type="journal article" date="2023" name="G3 (Bethesda)">
        <title>Genome assembly and association tests identify interacting loci associated with vigor, precocity, and sex in interspecific pistachio rootstocks.</title>
        <authorList>
            <person name="Palmer W."/>
            <person name="Jacygrad E."/>
            <person name="Sagayaradj S."/>
            <person name="Cavanaugh K."/>
            <person name="Han R."/>
            <person name="Bertier L."/>
            <person name="Beede B."/>
            <person name="Kafkas S."/>
            <person name="Golino D."/>
            <person name="Preece J."/>
            <person name="Michelmore R."/>
        </authorList>
    </citation>
    <scope>NUCLEOTIDE SEQUENCE [LARGE SCALE GENOMIC DNA]</scope>
</reference>